<feature type="transmembrane region" description="Helical" evidence="1">
    <location>
        <begin position="229"/>
        <end position="246"/>
    </location>
</feature>
<keyword evidence="1" id="KW-0812">Transmembrane</keyword>
<evidence type="ECO:0000313" key="2">
    <source>
        <dbReference type="EMBL" id="MCK0197483.1"/>
    </source>
</evidence>
<accession>A0ABT0DBZ7</accession>
<protein>
    <recommendedName>
        <fullName evidence="4">DUF2157 domain-containing protein</fullName>
    </recommendedName>
</protein>
<dbReference type="Proteomes" id="UP001203284">
    <property type="component" value="Unassembled WGS sequence"/>
</dbReference>
<evidence type="ECO:0000256" key="1">
    <source>
        <dbReference type="SAM" id="Phobius"/>
    </source>
</evidence>
<evidence type="ECO:0008006" key="4">
    <source>
        <dbReference type="Google" id="ProtNLM"/>
    </source>
</evidence>
<evidence type="ECO:0000313" key="3">
    <source>
        <dbReference type="Proteomes" id="UP001203284"/>
    </source>
</evidence>
<keyword evidence="1" id="KW-1133">Transmembrane helix</keyword>
<dbReference type="RefSeq" id="WP_247029255.1">
    <property type="nucleotide sequence ID" value="NZ_JALKCH010000006.1"/>
</dbReference>
<sequence length="348" mass="36286">MIAERTLRAALDRGILTVPQAEALRVLEAELDAAAPAVPISHDDERLRFITGFGDIFVTIGLGLFLTALSYFADRTLSLPAGWAAIAAASWLLAEYFTRRRRMALPSIVLLIVFAGSVMAAASLLLTGSTGGWLFGFANAPHGLELAGAGVATLAAVTLHYARFHVPITIAAGAAALVAIIVGLAGALIPALAEGPSPLLLILCGLGVFALAMAFDMSDPHRETRRTDIAFWLHLLAAPLIVHPLFNGLTGDASSGGVPVWPVLIAFLLLGAVAVLIDRRALLVSGLVYAGYAFGALVRSSGLTGLETPLTLLVLGGFVLLLSAAWHPLRRAVLSVLPPGLAGRLPRP</sequence>
<keyword evidence="3" id="KW-1185">Reference proteome</keyword>
<comment type="caution">
    <text evidence="2">The sequence shown here is derived from an EMBL/GenBank/DDBJ whole genome shotgun (WGS) entry which is preliminary data.</text>
</comment>
<gene>
    <name evidence="2" type="ORF">MWN34_11210</name>
</gene>
<feature type="transmembrane region" description="Helical" evidence="1">
    <location>
        <begin position="169"/>
        <end position="193"/>
    </location>
</feature>
<organism evidence="2 3">
    <name type="scientific">Ancylobacter crimeensis</name>
    <dbReference type="NCBI Taxonomy" id="2579147"/>
    <lineage>
        <taxon>Bacteria</taxon>
        <taxon>Pseudomonadati</taxon>
        <taxon>Pseudomonadota</taxon>
        <taxon>Alphaproteobacteria</taxon>
        <taxon>Hyphomicrobiales</taxon>
        <taxon>Xanthobacteraceae</taxon>
        <taxon>Ancylobacter</taxon>
    </lineage>
</organism>
<feature type="transmembrane region" description="Helical" evidence="1">
    <location>
        <begin position="146"/>
        <end position="162"/>
    </location>
</feature>
<feature type="transmembrane region" description="Helical" evidence="1">
    <location>
        <begin position="79"/>
        <end position="97"/>
    </location>
</feature>
<name>A0ABT0DBZ7_9HYPH</name>
<feature type="transmembrane region" description="Helical" evidence="1">
    <location>
        <begin position="281"/>
        <end position="298"/>
    </location>
</feature>
<feature type="transmembrane region" description="Helical" evidence="1">
    <location>
        <begin position="49"/>
        <end position="73"/>
    </location>
</feature>
<reference evidence="2 3" key="1">
    <citation type="submission" date="2022-04" db="EMBL/GenBank/DDBJ databases">
        <authorList>
            <person name="Grouzdev D.S."/>
            <person name="Pantiukh K.S."/>
            <person name="Krutkina M.S."/>
        </authorList>
    </citation>
    <scope>NUCLEOTIDE SEQUENCE [LARGE SCALE GENOMIC DNA]</scope>
    <source>
        <strain evidence="2 3">6x-1</strain>
    </source>
</reference>
<feature type="transmembrane region" description="Helical" evidence="1">
    <location>
        <begin position="104"/>
        <end position="126"/>
    </location>
</feature>
<dbReference type="EMBL" id="JALKCH010000006">
    <property type="protein sequence ID" value="MCK0197483.1"/>
    <property type="molecule type" value="Genomic_DNA"/>
</dbReference>
<feature type="transmembrane region" description="Helical" evidence="1">
    <location>
        <begin position="310"/>
        <end position="329"/>
    </location>
</feature>
<proteinExistence type="predicted"/>
<feature type="transmembrane region" description="Helical" evidence="1">
    <location>
        <begin position="199"/>
        <end position="217"/>
    </location>
</feature>
<keyword evidence="1" id="KW-0472">Membrane</keyword>
<feature type="transmembrane region" description="Helical" evidence="1">
    <location>
        <begin position="258"/>
        <end position="276"/>
    </location>
</feature>